<reference evidence="2 3" key="1">
    <citation type="journal article" date="2017" name="Mol. Ecol.">
        <title>Comparative and population genomic landscape of Phellinus noxius: A hypervariable fungus causing root rot in trees.</title>
        <authorList>
            <person name="Chung C.L."/>
            <person name="Lee T.J."/>
            <person name="Akiba M."/>
            <person name="Lee H.H."/>
            <person name="Kuo T.H."/>
            <person name="Liu D."/>
            <person name="Ke H.M."/>
            <person name="Yokoi T."/>
            <person name="Roa M.B."/>
            <person name="Lu M.J."/>
            <person name="Chang Y.Y."/>
            <person name="Ann P.J."/>
            <person name="Tsai J.N."/>
            <person name="Chen C.Y."/>
            <person name="Tzean S.S."/>
            <person name="Ota Y."/>
            <person name="Hattori T."/>
            <person name="Sahashi N."/>
            <person name="Liou R.F."/>
            <person name="Kikuchi T."/>
            <person name="Tsai I.J."/>
        </authorList>
    </citation>
    <scope>NUCLEOTIDE SEQUENCE [LARGE SCALE GENOMIC DNA]</scope>
    <source>
        <strain evidence="2 3">FFPRI411160</strain>
    </source>
</reference>
<proteinExistence type="predicted"/>
<dbReference type="AlphaFoldDB" id="A0A286U5H6"/>
<feature type="compositionally biased region" description="Polar residues" evidence="1">
    <location>
        <begin position="142"/>
        <end position="152"/>
    </location>
</feature>
<feature type="region of interest" description="Disordered" evidence="1">
    <location>
        <begin position="142"/>
        <end position="165"/>
    </location>
</feature>
<dbReference type="Proteomes" id="UP000217199">
    <property type="component" value="Unassembled WGS sequence"/>
</dbReference>
<feature type="region of interest" description="Disordered" evidence="1">
    <location>
        <begin position="1"/>
        <end position="30"/>
    </location>
</feature>
<sequence>MEENTSPPSLQTSGEGSNHPYQRTENQSHHLDLPRSLAPAHLPSTRPKFVKNNLYALFLFRGDNLSFHCALFVPSISDSLHDDSNLEGCIWHCTDVNDDNSSRWRFEVTSCKELVIVNRLVCAIHLSTLSFLTELVSDDSSSLETTTQTTGSHTRDSNDNNGKGLTATRGVDGECIARNNDTNADNGSPTIDPTDDLHDLICTEITSEVQTIYIPADAHRSDFNCRSWMLKAIDLMCQCELLTYRPGSEMYSNGLGWEHGYELDYGSRIRGVSQSGYGNSQFLDRANSSRLDDMSRTPFIPSSQDLNDSGINNSDLAGRLGGRGFGVTGTGTTNSTLTMEKILDRNFATIVHMPEDWAFNRGYKIITSDLFIVK</sequence>
<organism evidence="2 3">
    <name type="scientific">Pyrrhoderma noxium</name>
    <dbReference type="NCBI Taxonomy" id="2282107"/>
    <lineage>
        <taxon>Eukaryota</taxon>
        <taxon>Fungi</taxon>
        <taxon>Dikarya</taxon>
        <taxon>Basidiomycota</taxon>
        <taxon>Agaricomycotina</taxon>
        <taxon>Agaricomycetes</taxon>
        <taxon>Hymenochaetales</taxon>
        <taxon>Hymenochaetaceae</taxon>
        <taxon>Pyrrhoderma</taxon>
    </lineage>
</organism>
<dbReference type="EMBL" id="NBII01000011">
    <property type="protein sequence ID" value="PAV14817.1"/>
    <property type="molecule type" value="Genomic_DNA"/>
</dbReference>
<dbReference type="InParanoid" id="A0A286U5H6"/>
<evidence type="ECO:0000313" key="3">
    <source>
        <dbReference type="Proteomes" id="UP000217199"/>
    </source>
</evidence>
<comment type="caution">
    <text evidence="2">The sequence shown here is derived from an EMBL/GenBank/DDBJ whole genome shotgun (WGS) entry which is preliminary data.</text>
</comment>
<gene>
    <name evidence="2" type="ORF">PNOK_0937000</name>
</gene>
<evidence type="ECO:0000313" key="2">
    <source>
        <dbReference type="EMBL" id="PAV14817.1"/>
    </source>
</evidence>
<keyword evidence="3" id="KW-1185">Reference proteome</keyword>
<evidence type="ECO:0000256" key="1">
    <source>
        <dbReference type="SAM" id="MobiDB-lite"/>
    </source>
</evidence>
<name>A0A286U5H6_9AGAM</name>
<feature type="compositionally biased region" description="Polar residues" evidence="1">
    <location>
        <begin position="1"/>
        <end position="25"/>
    </location>
</feature>
<accession>A0A286U5H6</accession>
<dbReference type="OrthoDB" id="3016366at2759"/>
<protein>
    <submittedName>
        <fullName evidence="2">Uncharacterized protein</fullName>
    </submittedName>
</protein>